<feature type="transmembrane region" description="Helical" evidence="6">
    <location>
        <begin position="64"/>
        <end position="85"/>
    </location>
</feature>
<dbReference type="PANTHER" id="PTHR30618">
    <property type="entry name" value="NCS1 FAMILY PURINE/PYRIMIDINE TRANSPORTER"/>
    <property type="match status" value="1"/>
</dbReference>
<sequence length="129" mass="14200">MKKPSAAGVKRRFRLTLVPDPTPPEDQTWTIWTIMAYWASNTIDLGAWETASGILSVGLSWREAIPIMAVANLCVAIPLVLNGAMGAKLHVPFSVVTTSSFGYHLRYFCIVSRAVLAMFWFGVQVGVTR</sequence>
<comment type="similarity">
    <text evidence="2">Belongs to the purine-cytosine permease (2.A.39) family.</text>
</comment>
<dbReference type="PANTHER" id="PTHR30618:SF0">
    <property type="entry name" value="PURINE-URACIL PERMEASE NCS1"/>
    <property type="match status" value="1"/>
</dbReference>
<keyword evidence="5 6" id="KW-0472">Membrane</keyword>
<evidence type="ECO:0000313" key="8">
    <source>
        <dbReference type="Proteomes" id="UP001444661"/>
    </source>
</evidence>
<keyword evidence="8" id="KW-1185">Reference proteome</keyword>
<accession>A0ABR1RRH3</accession>
<keyword evidence="3 6" id="KW-0812">Transmembrane</keyword>
<organism evidence="7 8">
    <name type="scientific">Apiospora rasikravindrae</name>
    <dbReference type="NCBI Taxonomy" id="990691"/>
    <lineage>
        <taxon>Eukaryota</taxon>
        <taxon>Fungi</taxon>
        <taxon>Dikarya</taxon>
        <taxon>Ascomycota</taxon>
        <taxon>Pezizomycotina</taxon>
        <taxon>Sordariomycetes</taxon>
        <taxon>Xylariomycetidae</taxon>
        <taxon>Amphisphaeriales</taxon>
        <taxon>Apiosporaceae</taxon>
        <taxon>Apiospora</taxon>
    </lineage>
</organism>
<feature type="transmembrane region" description="Helical" evidence="6">
    <location>
        <begin position="105"/>
        <end position="123"/>
    </location>
</feature>
<dbReference type="Pfam" id="PF02133">
    <property type="entry name" value="Transp_cyt_pur"/>
    <property type="match status" value="1"/>
</dbReference>
<dbReference type="InterPro" id="IPR001248">
    <property type="entry name" value="Pur-cyt_permease"/>
</dbReference>
<evidence type="ECO:0000256" key="5">
    <source>
        <dbReference type="ARBA" id="ARBA00023136"/>
    </source>
</evidence>
<protein>
    <submittedName>
        <fullName evidence="7">Uncharacterized protein</fullName>
    </submittedName>
</protein>
<evidence type="ECO:0000313" key="7">
    <source>
        <dbReference type="EMBL" id="KAK8017045.1"/>
    </source>
</evidence>
<proteinExistence type="inferred from homology"/>
<gene>
    <name evidence="7" type="ORF">PG993_015234</name>
</gene>
<evidence type="ECO:0000256" key="3">
    <source>
        <dbReference type="ARBA" id="ARBA00022692"/>
    </source>
</evidence>
<dbReference type="EMBL" id="JAQQWK010000014">
    <property type="protein sequence ID" value="KAK8017045.1"/>
    <property type="molecule type" value="Genomic_DNA"/>
</dbReference>
<comment type="caution">
    <text evidence="7">The sequence shown here is derived from an EMBL/GenBank/DDBJ whole genome shotgun (WGS) entry which is preliminary data.</text>
</comment>
<comment type="subcellular location">
    <subcellularLocation>
        <location evidence="1">Membrane</location>
        <topology evidence="1">Multi-pass membrane protein</topology>
    </subcellularLocation>
</comment>
<evidence type="ECO:0000256" key="6">
    <source>
        <dbReference type="SAM" id="Phobius"/>
    </source>
</evidence>
<dbReference type="Proteomes" id="UP001444661">
    <property type="component" value="Unassembled WGS sequence"/>
</dbReference>
<reference evidence="7 8" key="1">
    <citation type="submission" date="2023-01" db="EMBL/GenBank/DDBJ databases">
        <title>Analysis of 21 Apiospora genomes using comparative genomics revels a genus with tremendous synthesis potential of carbohydrate active enzymes and secondary metabolites.</title>
        <authorList>
            <person name="Sorensen T."/>
        </authorList>
    </citation>
    <scope>NUCLEOTIDE SEQUENCE [LARGE SCALE GENOMIC DNA]</scope>
    <source>
        <strain evidence="7 8">CBS 33761</strain>
    </source>
</reference>
<keyword evidence="4 6" id="KW-1133">Transmembrane helix</keyword>
<evidence type="ECO:0000256" key="4">
    <source>
        <dbReference type="ARBA" id="ARBA00022989"/>
    </source>
</evidence>
<evidence type="ECO:0000256" key="2">
    <source>
        <dbReference type="ARBA" id="ARBA00008974"/>
    </source>
</evidence>
<dbReference type="InterPro" id="IPR045225">
    <property type="entry name" value="Uracil/uridine/allantoin_perm"/>
</dbReference>
<evidence type="ECO:0000256" key="1">
    <source>
        <dbReference type="ARBA" id="ARBA00004141"/>
    </source>
</evidence>
<name>A0ABR1RRH3_9PEZI</name>
<dbReference type="Gene3D" id="1.10.4160.10">
    <property type="entry name" value="Hydantoin permease"/>
    <property type="match status" value="1"/>
</dbReference>